<gene>
    <name evidence="5" type="ORF">TVY486_1013790</name>
</gene>
<dbReference type="InterPro" id="IPR006709">
    <property type="entry name" value="SSU_processome_Utp14"/>
</dbReference>
<feature type="compositionally biased region" description="Basic residues" evidence="4">
    <location>
        <begin position="179"/>
        <end position="188"/>
    </location>
</feature>
<evidence type="ECO:0000256" key="1">
    <source>
        <dbReference type="ARBA" id="ARBA00004604"/>
    </source>
</evidence>
<feature type="region of interest" description="Disordered" evidence="4">
    <location>
        <begin position="1"/>
        <end position="67"/>
    </location>
</feature>
<feature type="region of interest" description="Disordered" evidence="4">
    <location>
        <begin position="581"/>
        <end position="764"/>
    </location>
</feature>
<feature type="region of interest" description="Disordered" evidence="4">
    <location>
        <begin position="172"/>
        <end position="219"/>
    </location>
</feature>
<feature type="region of interest" description="Disordered" evidence="4">
    <location>
        <begin position="778"/>
        <end position="797"/>
    </location>
</feature>
<feature type="region of interest" description="Disordered" evidence="4">
    <location>
        <begin position="379"/>
        <end position="403"/>
    </location>
</feature>
<evidence type="ECO:0000256" key="3">
    <source>
        <dbReference type="ARBA" id="ARBA00023242"/>
    </source>
</evidence>
<name>G0U4H2_TRYVY</name>
<feature type="compositionally biased region" description="Basic and acidic residues" evidence="4">
    <location>
        <begin position="652"/>
        <end position="663"/>
    </location>
</feature>
<dbReference type="EMBL" id="HE573026">
    <property type="protein sequence ID" value="CCC52336.1"/>
    <property type="molecule type" value="Genomic_DNA"/>
</dbReference>
<feature type="compositionally biased region" description="Basic and acidic residues" evidence="4">
    <location>
        <begin position="710"/>
        <end position="720"/>
    </location>
</feature>
<dbReference type="Pfam" id="PF04615">
    <property type="entry name" value="Utp14"/>
    <property type="match status" value="1"/>
</dbReference>
<comment type="subcellular location">
    <subcellularLocation>
        <location evidence="1">Nucleus</location>
        <location evidence="1">Nucleolus</location>
    </subcellularLocation>
</comment>
<feature type="non-terminal residue" evidence="5">
    <location>
        <position position="932"/>
    </location>
</feature>
<evidence type="ECO:0000256" key="4">
    <source>
        <dbReference type="SAM" id="MobiDB-lite"/>
    </source>
</evidence>
<protein>
    <recommendedName>
        <fullName evidence="6">U3 small nucleolar RNA-associated protein 14</fullName>
    </recommendedName>
</protein>
<dbReference type="GO" id="GO:0032040">
    <property type="term" value="C:small-subunit processome"/>
    <property type="evidence" value="ECO:0007669"/>
    <property type="project" value="InterPro"/>
</dbReference>
<keyword evidence="3" id="KW-0539">Nucleus</keyword>
<feature type="region of interest" description="Disordered" evidence="4">
    <location>
        <begin position="808"/>
        <end position="833"/>
    </location>
</feature>
<dbReference type="VEuPathDB" id="TriTrypDB:TvY486_1013790"/>
<sequence>MVRRGSGGSSIATSKGDGRATVCGKHTKTMKRKRSGGRGGAEAAQRPGRLNPGNPLIPPELDEDIDDDLAFNSDDEELYGHFFNSRKANKGKKASAGALAAGCKKGKKKSVQSGGEAVVFEGTRVPDEDALLVQQLRALGEIDTVDDLKLHEGADDGDDYLDLEDMLDAAQEAEASKGVKTRGSKKKKQVDEDGVVKKRRRARVTEEEETIFGPSGTGGERAYSSAIRQMLTAVPDPSTKSRLEQSLSSKKNLISLDVDDTVKASMLREKVRDVVATDLDKYKSFLREHNASRHVQFPMLAPESNPVPSTLGAIAAAAEDNFALGESKNVELADVSGNATRASAFRLAGKVNSLLTKAGLSVRGGDAACKGGGVIPLDDDDEDGLAKGVPGGERAKNGESPPSTSYIAKLKAMLSYENARRRRLNRIKSKTYRRILRHEKEREKERRERAFELLHPEKARARLAERLMKARAEERVTQKHKNTSKWVRHAKRFAQFDRDTKDAINEQHMLHEQLMRRAEEEEAGDDNYLNGGDGAASEMSSEEERVVDHIIAEASGMLKSQEGGDGSTDGGKKFTSLLWRSVDDSDDGAGVDVPEPTPAEKARKELHGMKFMQQAREREEKRYAEVLEQMRQDIQRDLQGETLDSDAEPSDLDEKTAERDNNRRKSHTSRATSSMVSGAAGRLNFRKNQQEGASDTAPSVENIQLKRRRGLDAQEKKEENSAFDASVEEGDCNVDGDSAKGHISDGDDDSEVATTAVKQKAAQVDKVDEFAGSRGTRVVGTGALAPNNASSSRKRTYSTRITLLPSVSGNAHIEGAQDASTEGQKLSNDIQTQNKAEQGACSLDAEVYPEESEATLLQQQDYLIARAFAQDEVDADFLAEKTAQVESIMRPVDRNASLPGWGEWGGADERLNTRHREKLQAIELQRQIEKST</sequence>
<dbReference type="AlphaFoldDB" id="G0U4H2"/>
<reference evidence="5" key="1">
    <citation type="journal article" date="2012" name="Proc. Natl. Acad. Sci. U.S.A.">
        <title>Antigenic diversity is generated by distinct evolutionary mechanisms in African trypanosome species.</title>
        <authorList>
            <person name="Jackson A.P."/>
            <person name="Berry A."/>
            <person name="Aslett M."/>
            <person name="Allison H.C."/>
            <person name="Burton P."/>
            <person name="Vavrova-Anderson J."/>
            <person name="Brown R."/>
            <person name="Browne H."/>
            <person name="Corton N."/>
            <person name="Hauser H."/>
            <person name="Gamble J."/>
            <person name="Gilderthorp R."/>
            <person name="Marcello L."/>
            <person name="McQuillan J."/>
            <person name="Otto T.D."/>
            <person name="Quail M.A."/>
            <person name="Sanders M.J."/>
            <person name="van Tonder A."/>
            <person name="Ginger M.L."/>
            <person name="Field M.C."/>
            <person name="Barry J.D."/>
            <person name="Hertz-Fowler C."/>
            <person name="Berriman M."/>
        </authorList>
    </citation>
    <scope>NUCLEOTIDE SEQUENCE</scope>
    <source>
        <strain evidence="5">Y486</strain>
    </source>
</reference>
<dbReference type="GO" id="GO:0006364">
    <property type="term" value="P:rRNA processing"/>
    <property type="evidence" value="ECO:0007669"/>
    <property type="project" value="InterPro"/>
</dbReference>
<evidence type="ECO:0000313" key="5">
    <source>
        <dbReference type="EMBL" id="CCC52336.1"/>
    </source>
</evidence>
<proteinExistence type="predicted"/>
<dbReference type="PANTHER" id="PTHR14150:SF12">
    <property type="entry name" value="U3 SMALL NUCLEOLAR RNA-ASSOCIATED PROTEIN 14 HOMOLOG A"/>
    <property type="match status" value="1"/>
</dbReference>
<dbReference type="PANTHER" id="PTHR14150">
    <property type="entry name" value="U3 SMALL NUCLEOLAR RNA-ASSOCIATED PROTEIN 14"/>
    <property type="match status" value="1"/>
</dbReference>
<evidence type="ECO:0000256" key="2">
    <source>
        <dbReference type="ARBA" id="ARBA00022553"/>
    </source>
</evidence>
<feature type="compositionally biased region" description="Basic residues" evidence="4">
    <location>
        <begin position="25"/>
        <end position="36"/>
    </location>
</feature>
<feature type="compositionally biased region" description="Polar residues" evidence="4">
    <location>
        <begin position="686"/>
        <end position="702"/>
    </location>
</feature>
<accession>G0U4H2</accession>
<feature type="compositionally biased region" description="Basic and acidic residues" evidence="4">
    <location>
        <begin position="598"/>
        <end position="608"/>
    </location>
</feature>
<feature type="compositionally biased region" description="Basic and acidic residues" evidence="4">
    <location>
        <begin position="615"/>
        <end position="639"/>
    </location>
</feature>
<keyword evidence="2" id="KW-0597">Phosphoprotein</keyword>
<feature type="compositionally biased region" description="Polar residues" evidence="4">
    <location>
        <begin position="818"/>
        <end position="833"/>
    </location>
</feature>
<evidence type="ECO:0008006" key="6">
    <source>
        <dbReference type="Google" id="ProtNLM"/>
    </source>
</evidence>
<organism evidence="5">
    <name type="scientific">Trypanosoma vivax (strain Y486)</name>
    <dbReference type="NCBI Taxonomy" id="1055687"/>
    <lineage>
        <taxon>Eukaryota</taxon>
        <taxon>Discoba</taxon>
        <taxon>Euglenozoa</taxon>
        <taxon>Kinetoplastea</taxon>
        <taxon>Metakinetoplastina</taxon>
        <taxon>Trypanosomatida</taxon>
        <taxon>Trypanosomatidae</taxon>
        <taxon>Trypanosoma</taxon>
        <taxon>Duttonella</taxon>
    </lineage>
</organism>